<keyword evidence="1" id="KW-0808">Transferase</keyword>
<dbReference type="PANTHER" id="PTHR45947">
    <property type="entry name" value="SULFOQUINOVOSYL TRANSFERASE SQD2"/>
    <property type="match status" value="1"/>
</dbReference>
<organism evidence="1">
    <name type="scientific">Paraconexibacter sp. AEG42_29</name>
    <dbReference type="NCBI Taxonomy" id="2997339"/>
    <lineage>
        <taxon>Bacteria</taxon>
        <taxon>Bacillati</taxon>
        <taxon>Actinomycetota</taxon>
        <taxon>Thermoleophilia</taxon>
        <taxon>Solirubrobacterales</taxon>
        <taxon>Paraconexibacteraceae</taxon>
        <taxon>Paraconexibacter</taxon>
    </lineage>
</organism>
<reference evidence="1" key="1">
    <citation type="submission" date="2022-12" db="EMBL/GenBank/DDBJ databases">
        <title>Paraconexibacter alkalitolerans sp. nov. and Baekduia alba sp. nov., isolated from soil and emended description of the genera Paraconexibacter (Chun et al., 2020) and Baekduia (An et al., 2020).</title>
        <authorList>
            <person name="Vieira S."/>
            <person name="Huber K.J."/>
            <person name="Geppert A."/>
            <person name="Wolf J."/>
            <person name="Neumann-Schaal M."/>
            <person name="Muesken M."/>
            <person name="Overmann J."/>
        </authorList>
    </citation>
    <scope>NUCLEOTIDE SEQUENCE</scope>
    <source>
        <strain evidence="1">AEG42_29</strain>
    </source>
</reference>
<proteinExistence type="predicted"/>
<evidence type="ECO:0000313" key="1">
    <source>
        <dbReference type="EMBL" id="XAY05857.1"/>
    </source>
</evidence>
<protein>
    <submittedName>
        <fullName evidence="1">D-inositol-3-phosphate glycosyltransferase</fullName>
        <ecNumber evidence="1">2.4.1.250</ecNumber>
    </submittedName>
</protein>
<dbReference type="SUPFAM" id="SSF53756">
    <property type="entry name" value="UDP-Glycosyltransferase/glycogen phosphorylase"/>
    <property type="match status" value="1"/>
</dbReference>
<keyword evidence="1" id="KW-0328">Glycosyltransferase</keyword>
<name>A0AAU7AW68_9ACTN</name>
<dbReference type="EC" id="2.4.1.250" evidence="1"/>
<dbReference type="KEGG" id="parq:DSM112329_02717"/>
<dbReference type="PANTHER" id="PTHR45947:SF3">
    <property type="entry name" value="SULFOQUINOVOSYL TRANSFERASE SQD2"/>
    <property type="match status" value="1"/>
</dbReference>
<sequence>MTHASAPPSRPRRALEIWCDAFPSVSETFVLAEAQHLAALGHPVRIGAGSRGDGPDTSGLPVSVQWEETTSARLAALARIVVRHPVRCAADLLARRRWRREESVPPLRTLAPAIVRLQRSGALVHAHFATAPALRALRAGRILGRPWTLTAHAYDIYRTPANLPEKLRAAAFVTSGCDYTVRDLQALAGPDHAPGVHRIVMGVDPERFRRTQPLPGGRRIVAVGRLVPKKGFALLLDALAHPALDAAELVLVGDGPLDADLRARAARLGIAGRVSFAGAVGVDGVRDALERADVLAMPCVIAPDGDRDSMPVVVKEAMAMEVPVVVSDAVGLPELVRPRFGGVVPAGDASALAAALVAVLAADADGRAAMGRAAREHVSAFANVATETGRLSDLLGSVRPLSDAVAATPTSSPPTD</sequence>
<dbReference type="Gene3D" id="3.40.50.2000">
    <property type="entry name" value="Glycogen Phosphorylase B"/>
    <property type="match status" value="2"/>
</dbReference>
<dbReference type="GO" id="GO:0102710">
    <property type="term" value="F:D-inositol-3-phosphate glycosyltransferase activity"/>
    <property type="evidence" value="ECO:0007669"/>
    <property type="project" value="UniProtKB-EC"/>
</dbReference>
<accession>A0AAU7AW68</accession>
<dbReference type="EMBL" id="CP114014">
    <property type="protein sequence ID" value="XAY05857.1"/>
    <property type="molecule type" value="Genomic_DNA"/>
</dbReference>
<dbReference type="RefSeq" id="WP_354702360.1">
    <property type="nucleotide sequence ID" value="NZ_CP114014.1"/>
</dbReference>
<gene>
    <name evidence="1" type="primary">mshA_3</name>
    <name evidence="1" type="ORF">DSM112329_02717</name>
</gene>
<dbReference type="InterPro" id="IPR050194">
    <property type="entry name" value="Glycosyltransferase_grp1"/>
</dbReference>
<dbReference type="AlphaFoldDB" id="A0AAU7AW68"/>
<dbReference type="Pfam" id="PF13692">
    <property type="entry name" value="Glyco_trans_1_4"/>
    <property type="match status" value="1"/>
</dbReference>